<dbReference type="GO" id="GO:0005524">
    <property type="term" value="F:ATP binding"/>
    <property type="evidence" value="ECO:0007669"/>
    <property type="project" value="UniProtKB-KW"/>
</dbReference>
<evidence type="ECO:0000256" key="4">
    <source>
        <dbReference type="ARBA" id="ARBA00022840"/>
    </source>
</evidence>
<keyword evidence="4" id="KW-0067">ATP-binding</keyword>
<dbReference type="Gene3D" id="3.30.200.20">
    <property type="entry name" value="Phosphorylase Kinase, domain 1"/>
    <property type="match status" value="1"/>
</dbReference>
<evidence type="ECO:0000256" key="1">
    <source>
        <dbReference type="ARBA" id="ARBA00022679"/>
    </source>
</evidence>
<keyword evidence="9" id="KW-1185">Reference proteome</keyword>
<dbReference type="SMART" id="SM00220">
    <property type="entry name" value="S_TKc"/>
    <property type="match status" value="1"/>
</dbReference>
<protein>
    <submittedName>
        <fullName evidence="8">Serine/threonine-protein kinase</fullName>
        <ecNumber evidence="8">2.7.11.1</ecNumber>
    </submittedName>
</protein>
<dbReference type="AlphaFoldDB" id="A0AAX4FV76"/>
<dbReference type="GO" id="GO:0004674">
    <property type="term" value="F:protein serine/threonine kinase activity"/>
    <property type="evidence" value="ECO:0007669"/>
    <property type="project" value="UniProtKB-EC"/>
</dbReference>
<proteinExistence type="predicted"/>
<gene>
    <name evidence="8" type="ORF">R6Y96_08515</name>
</gene>
<evidence type="ECO:0000256" key="2">
    <source>
        <dbReference type="ARBA" id="ARBA00022741"/>
    </source>
</evidence>
<dbReference type="InterPro" id="IPR011009">
    <property type="entry name" value="Kinase-like_dom_sf"/>
</dbReference>
<dbReference type="PROSITE" id="PS50011">
    <property type="entry name" value="PROTEIN_KINASE_DOM"/>
    <property type="match status" value="1"/>
</dbReference>
<dbReference type="CDD" id="cd14014">
    <property type="entry name" value="STKc_PknB_like"/>
    <property type="match status" value="1"/>
</dbReference>
<dbReference type="Pfam" id="PF00069">
    <property type="entry name" value="Pkinase"/>
    <property type="match status" value="1"/>
</dbReference>
<dbReference type="EMBL" id="CP137642">
    <property type="protein sequence ID" value="WOX57333.1"/>
    <property type="molecule type" value="Genomic_DNA"/>
</dbReference>
<keyword evidence="3 8" id="KW-0418">Kinase</keyword>
<evidence type="ECO:0000256" key="3">
    <source>
        <dbReference type="ARBA" id="ARBA00022777"/>
    </source>
</evidence>
<dbReference type="PANTHER" id="PTHR43289">
    <property type="entry name" value="MITOGEN-ACTIVATED PROTEIN KINASE KINASE KINASE 20-RELATED"/>
    <property type="match status" value="1"/>
</dbReference>
<evidence type="ECO:0000256" key="6">
    <source>
        <dbReference type="SAM" id="Phobius"/>
    </source>
</evidence>
<dbReference type="GeneID" id="85733194"/>
<dbReference type="Gene3D" id="1.10.510.10">
    <property type="entry name" value="Transferase(Phosphotransferase) domain 1"/>
    <property type="match status" value="1"/>
</dbReference>
<dbReference type="InterPro" id="IPR000719">
    <property type="entry name" value="Prot_kinase_dom"/>
</dbReference>
<organism evidence="8 9">
    <name type="scientific">Methanoculleus receptaculi</name>
    <dbReference type="NCBI Taxonomy" id="394967"/>
    <lineage>
        <taxon>Archaea</taxon>
        <taxon>Methanobacteriati</taxon>
        <taxon>Methanobacteriota</taxon>
        <taxon>Stenosarchaea group</taxon>
        <taxon>Methanomicrobia</taxon>
        <taxon>Methanomicrobiales</taxon>
        <taxon>Methanomicrobiaceae</taxon>
        <taxon>Methanoculleus</taxon>
    </lineage>
</organism>
<dbReference type="KEGG" id="mrc:R6Y96_08515"/>
<sequence>MRPEAATLLLVSAMLLALIIPPADAAGPPEHANASSRAVEAVKEVLNRGPADAPGQNKDPDAEEERTENAAPLPGIWAAVLVLVLLAGGSAILLRRLKKREPDTCRTVVSRPTGFPPELADRYDRATFIGRGGLGEVFSARRRDDGQVVAVKVPLARDEVTGRAFMNEMRFLEDLNHPNILAVHSVNILPVPFVEMEYLPRTLNDLDKPLPPETAARIAAGIAAGLAFAHERGVVHLDIKPGNILLADDLTPKIADWGMGRMVETGSDTGVTGYTLAYAAPEQIAPGRYGRPDTRTDIYQTGAVFYELVTGRPPFADGNLTGLAEAILNDQPLPPPAFDRIILRCLEKDPANRYLSATELLDAILAAMKGAGEP</sequence>
<feature type="domain" description="Protein kinase" evidence="7">
    <location>
        <begin position="123"/>
        <end position="365"/>
    </location>
</feature>
<keyword evidence="1 8" id="KW-0808">Transferase</keyword>
<dbReference type="Proteomes" id="UP001305652">
    <property type="component" value="Chromosome"/>
</dbReference>
<dbReference type="PROSITE" id="PS00108">
    <property type="entry name" value="PROTEIN_KINASE_ST"/>
    <property type="match status" value="1"/>
</dbReference>
<feature type="transmembrane region" description="Helical" evidence="6">
    <location>
        <begin position="75"/>
        <end position="94"/>
    </location>
</feature>
<dbReference type="SUPFAM" id="SSF56112">
    <property type="entry name" value="Protein kinase-like (PK-like)"/>
    <property type="match status" value="1"/>
</dbReference>
<dbReference type="EC" id="2.7.11.1" evidence="8"/>
<evidence type="ECO:0000256" key="5">
    <source>
        <dbReference type="SAM" id="MobiDB-lite"/>
    </source>
</evidence>
<evidence type="ECO:0000313" key="9">
    <source>
        <dbReference type="Proteomes" id="UP001305652"/>
    </source>
</evidence>
<keyword evidence="6" id="KW-0812">Transmembrane</keyword>
<dbReference type="RefSeq" id="WP_318620877.1">
    <property type="nucleotide sequence ID" value="NZ_CP137642.1"/>
</dbReference>
<keyword evidence="6" id="KW-1133">Transmembrane helix</keyword>
<dbReference type="InterPro" id="IPR008271">
    <property type="entry name" value="Ser/Thr_kinase_AS"/>
</dbReference>
<name>A0AAX4FV76_9EURY</name>
<feature type="region of interest" description="Disordered" evidence="5">
    <location>
        <begin position="48"/>
        <end position="69"/>
    </location>
</feature>
<keyword evidence="6" id="KW-0472">Membrane</keyword>
<keyword evidence="2" id="KW-0547">Nucleotide-binding</keyword>
<dbReference type="PANTHER" id="PTHR43289:SF6">
    <property type="entry name" value="SERINE_THREONINE-PROTEIN KINASE NEKL-3"/>
    <property type="match status" value="1"/>
</dbReference>
<evidence type="ECO:0000313" key="8">
    <source>
        <dbReference type="EMBL" id="WOX57333.1"/>
    </source>
</evidence>
<reference evidence="8 9" key="1">
    <citation type="submission" date="2023-10" db="EMBL/GenBank/DDBJ databases">
        <title>The complete genome sequence of Methanoculleus receptaculi DSM 18860.</title>
        <authorList>
            <person name="Lai S.-J."/>
            <person name="You Y.-T."/>
            <person name="Chen S.-C."/>
        </authorList>
    </citation>
    <scope>NUCLEOTIDE SEQUENCE [LARGE SCALE GENOMIC DNA]</scope>
    <source>
        <strain evidence="8 9">DSM 18860</strain>
    </source>
</reference>
<evidence type="ECO:0000259" key="7">
    <source>
        <dbReference type="PROSITE" id="PS50011"/>
    </source>
</evidence>
<accession>A0AAX4FV76</accession>